<evidence type="ECO:0000313" key="2">
    <source>
        <dbReference type="EMBL" id="MCU4744383.1"/>
    </source>
</evidence>
<dbReference type="AlphaFoldDB" id="A0AAP3E425"/>
<organism evidence="2 3">
    <name type="scientific">Natronoglomus mannanivorans</name>
    <dbReference type="NCBI Taxonomy" id="2979990"/>
    <lineage>
        <taxon>Archaea</taxon>
        <taxon>Methanobacteriati</taxon>
        <taxon>Methanobacteriota</taxon>
        <taxon>Stenosarchaea group</taxon>
        <taxon>Halobacteria</taxon>
        <taxon>Halobacteriales</taxon>
        <taxon>Natrialbaceae</taxon>
        <taxon>Natronoglomus</taxon>
    </lineage>
</organism>
<dbReference type="Proteomes" id="UP001321018">
    <property type="component" value="Unassembled WGS sequence"/>
</dbReference>
<reference evidence="2" key="1">
    <citation type="submission" date="2022-09" db="EMBL/GenBank/DDBJ databases">
        <title>Enrichment on poylsaccharides allowed isolation of novel metabolic and taxonomic groups of Haloarchaea.</title>
        <authorList>
            <person name="Sorokin D.Y."/>
            <person name="Elcheninov A.G."/>
            <person name="Khizhniak T.V."/>
            <person name="Kolganova T.V."/>
            <person name="Kublanov I.V."/>
        </authorList>
    </citation>
    <scope>NUCLEOTIDE SEQUENCE</scope>
    <source>
        <strain evidence="2">AArc-xg1-1</strain>
    </source>
</reference>
<accession>A0AAP3E425</accession>
<dbReference type="RefSeq" id="WP_338006189.1">
    <property type="nucleotide sequence ID" value="NZ_JAOPKA010000027.1"/>
</dbReference>
<feature type="compositionally biased region" description="Polar residues" evidence="1">
    <location>
        <begin position="1"/>
        <end position="11"/>
    </location>
</feature>
<evidence type="ECO:0000256" key="1">
    <source>
        <dbReference type="SAM" id="MobiDB-lite"/>
    </source>
</evidence>
<proteinExistence type="predicted"/>
<sequence length="111" mass="11900">MTGNDTTNSRSIAEEQHAETAEATQSSRTNDDHELVTLGLGGEEILVTRGTTVEELKRNHDLSADAVVTARDEEHGEIVALNDEEVVTERVPAGTELQVQPLSGSEVFGSV</sequence>
<comment type="caution">
    <text evidence="2">The sequence shown here is derived from an EMBL/GenBank/DDBJ whole genome shotgun (WGS) entry which is preliminary data.</text>
</comment>
<protein>
    <submittedName>
        <fullName evidence="2">Uncharacterized protein</fullName>
    </submittedName>
</protein>
<gene>
    <name evidence="2" type="ORF">OB960_23710</name>
</gene>
<name>A0AAP3E425_9EURY</name>
<feature type="region of interest" description="Disordered" evidence="1">
    <location>
        <begin position="1"/>
        <end position="33"/>
    </location>
</feature>
<dbReference type="EMBL" id="JAOPKA010000027">
    <property type="protein sequence ID" value="MCU4744383.1"/>
    <property type="molecule type" value="Genomic_DNA"/>
</dbReference>
<evidence type="ECO:0000313" key="3">
    <source>
        <dbReference type="Proteomes" id="UP001321018"/>
    </source>
</evidence>